<dbReference type="InterPro" id="IPR036514">
    <property type="entry name" value="SGNH_hydro_sf"/>
</dbReference>
<dbReference type="PANTHER" id="PTHR37834:SF2">
    <property type="entry name" value="ESTERASE, SGNH HYDROLASE-TYPE"/>
    <property type="match status" value="1"/>
</dbReference>
<name>A0ABP1CS08_9APHY</name>
<dbReference type="PANTHER" id="PTHR37834">
    <property type="entry name" value="GDSL-LIKE LIPASE/ACYLHYDROLASE DOMAIN PROTEIN (AFU_ORTHOLOGUE AFUA_2G00620)"/>
    <property type="match status" value="1"/>
</dbReference>
<dbReference type="Gene3D" id="2.60.120.260">
    <property type="entry name" value="Galactose-binding domain-like"/>
    <property type="match status" value="1"/>
</dbReference>
<protein>
    <recommendedName>
        <fullName evidence="1">SGNH hydrolase-type esterase domain-containing protein</fullName>
    </recommendedName>
</protein>
<dbReference type="EMBL" id="OZ037953">
    <property type="protein sequence ID" value="CAL1698478.1"/>
    <property type="molecule type" value="Genomic_DNA"/>
</dbReference>
<dbReference type="InterPro" id="IPR013830">
    <property type="entry name" value="SGNH_hydro"/>
</dbReference>
<proteinExistence type="predicted"/>
<dbReference type="Gene3D" id="3.40.50.1110">
    <property type="entry name" value="SGNH hydrolase"/>
    <property type="match status" value="1"/>
</dbReference>
<sequence length="398" mass="44367">MLRPSTGILKNTTCWTLTVLSNAEGMLKTFIGFLGLAVAALCASSSTLQNVVVPKDHPLIFFHGRWDKSPETWWAGSGFKLHVENLQSLSLSLGNHTTTPLASIGVSVDYEPFVTVNVSVGTNTIIFEKSLTGAKAKSVVRINVEGWQNNRINLENIILNPGARLLPYTPSRLAFQFIGDSLSAGQFLPQGVDQAWPILTGEYVKAEHIVNAQSGAALTDIVSFGNQHGLSFQFFRTEDTGYYFTTDHNFTTPWEFRRDVPPATHVVIHIGANDSSQNVTQAAFIETFLNFLSRLRTIYHTQPIFVFTPWGWLNAGGTVSQYYPDAYQQIVDGRHRLGDRNVFLVNTTGWVTFADVFPDNQHPNVAGHAKIAGLFEKWLEQWESYDTLKHTVIFLSRT</sequence>
<gene>
    <name evidence="2" type="ORF">GFSPODELE1_LOCUS2173</name>
</gene>
<dbReference type="InterPro" id="IPR052762">
    <property type="entry name" value="PCW_deacetylase/CE"/>
</dbReference>
<keyword evidence="3" id="KW-1185">Reference proteome</keyword>
<dbReference type="SUPFAM" id="SSF52266">
    <property type="entry name" value="SGNH hydrolase"/>
    <property type="match status" value="1"/>
</dbReference>
<evidence type="ECO:0000259" key="1">
    <source>
        <dbReference type="Pfam" id="PF13472"/>
    </source>
</evidence>
<evidence type="ECO:0000313" key="3">
    <source>
        <dbReference type="Proteomes" id="UP001497453"/>
    </source>
</evidence>
<organism evidence="2 3">
    <name type="scientific">Somion occarium</name>
    <dbReference type="NCBI Taxonomy" id="3059160"/>
    <lineage>
        <taxon>Eukaryota</taxon>
        <taxon>Fungi</taxon>
        <taxon>Dikarya</taxon>
        <taxon>Basidiomycota</taxon>
        <taxon>Agaricomycotina</taxon>
        <taxon>Agaricomycetes</taxon>
        <taxon>Polyporales</taxon>
        <taxon>Cerrenaceae</taxon>
        <taxon>Somion</taxon>
    </lineage>
</organism>
<dbReference type="Pfam" id="PF13472">
    <property type="entry name" value="Lipase_GDSL_2"/>
    <property type="match status" value="1"/>
</dbReference>
<accession>A0ABP1CS08</accession>
<reference evidence="3" key="1">
    <citation type="submission" date="2024-04" db="EMBL/GenBank/DDBJ databases">
        <authorList>
            <person name="Shaw F."/>
            <person name="Minotto A."/>
        </authorList>
    </citation>
    <scope>NUCLEOTIDE SEQUENCE [LARGE SCALE GENOMIC DNA]</scope>
</reference>
<evidence type="ECO:0000313" key="2">
    <source>
        <dbReference type="EMBL" id="CAL1698478.1"/>
    </source>
</evidence>
<dbReference type="Proteomes" id="UP001497453">
    <property type="component" value="Chromosome 10"/>
</dbReference>
<feature type="domain" description="SGNH hydrolase-type esterase" evidence="1">
    <location>
        <begin position="177"/>
        <end position="369"/>
    </location>
</feature>